<dbReference type="EMBL" id="WQMT02000010">
    <property type="protein sequence ID" value="KAG9218109.1"/>
    <property type="molecule type" value="Genomic_DNA"/>
</dbReference>
<reference evidence="1 2" key="1">
    <citation type="journal article" date="2021" name="Appl. Environ. Microbiol.">
        <title>Genetic linkage and physical mapping for an oyster mushroom Pleurotus cornucopiae and QTL analysis for the trait cap color.</title>
        <authorList>
            <person name="Zhang Y."/>
            <person name="Gao W."/>
            <person name="Sonnenberg A."/>
            <person name="Chen Q."/>
            <person name="Zhang J."/>
            <person name="Huang C."/>
        </authorList>
    </citation>
    <scope>NUCLEOTIDE SEQUENCE [LARGE SCALE GENOMIC DNA]</scope>
    <source>
        <strain evidence="1">CCMSSC00406</strain>
    </source>
</reference>
<proteinExistence type="predicted"/>
<name>A0ACB7IK74_PLECO</name>
<sequence length="155" mass="17104">MANLIRFAKSGSDWTLNDLDSYHISLNQLDPLALFGELPQASVDLELLNNADATTMQNDEHALLLTYLDLAMIPDTGETAVTDFAVELFKVLGYARRHRVARTRVDLPLFICGGTAKTDVCIVDRSQNDILLLVQANKRLMISASSACSRSSLDF</sequence>
<organism evidence="1 2">
    <name type="scientific">Pleurotus cornucopiae</name>
    <name type="common">Cornucopia mushroom</name>
    <dbReference type="NCBI Taxonomy" id="5321"/>
    <lineage>
        <taxon>Eukaryota</taxon>
        <taxon>Fungi</taxon>
        <taxon>Dikarya</taxon>
        <taxon>Basidiomycota</taxon>
        <taxon>Agaricomycotina</taxon>
        <taxon>Agaricomycetes</taxon>
        <taxon>Agaricomycetidae</taxon>
        <taxon>Agaricales</taxon>
        <taxon>Pleurotineae</taxon>
        <taxon>Pleurotaceae</taxon>
        <taxon>Pleurotus</taxon>
    </lineage>
</organism>
<comment type="caution">
    <text evidence="1">The sequence shown here is derived from an EMBL/GenBank/DDBJ whole genome shotgun (WGS) entry which is preliminary data.</text>
</comment>
<dbReference type="Proteomes" id="UP000824881">
    <property type="component" value="Unassembled WGS sequence"/>
</dbReference>
<gene>
    <name evidence="1" type="ORF">CCMSSC00406_0010130</name>
</gene>
<accession>A0ACB7IK74</accession>
<keyword evidence="2" id="KW-1185">Reference proteome</keyword>
<protein>
    <submittedName>
        <fullName evidence="1">Uncharacterized protein</fullName>
    </submittedName>
</protein>
<evidence type="ECO:0000313" key="1">
    <source>
        <dbReference type="EMBL" id="KAG9218109.1"/>
    </source>
</evidence>
<evidence type="ECO:0000313" key="2">
    <source>
        <dbReference type="Proteomes" id="UP000824881"/>
    </source>
</evidence>